<organism evidence="5 6">
    <name type="scientific">Glutamicibacter nicotianae</name>
    <name type="common">Arthrobacter nicotianae</name>
    <dbReference type="NCBI Taxonomy" id="37929"/>
    <lineage>
        <taxon>Bacteria</taxon>
        <taxon>Bacillati</taxon>
        <taxon>Actinomycetota</taxon>
        <taxon>Actinomycetes</taxon>
        <taxon>Micrococcales</taxon>
        <taxon>Micrococcaceae</taxon>
        <taxon>Glutamicibacter</taxon>
    </lineage>
</organism>
<keyword evidence="2" id="KW-0863">Zinc-finger</keyword>
<reference evidence="5 6" key="1">
    <citation type="submission" date="2019-06" db="EMBL/GenBank/DDBJ databases">
        <title>Whole genome shotgun sequence of Glutamicibacter nicotianae NBRC 14234.</title>
        <authorList>
            <person name="Hosoyama A."/>
            <person name="Uohara A."/>
            <person name="Ohji S."/>
            <person name="Ichikawa N."/>
        </authorList>
    </citation>
    <scope>NUCLEOTIDE SEQUENCE [LARGE SCALE GENOMIC DNA]</scope>
    <source>
        <strain evidence="5 6">NBRC 14234</strain>
    </source>
</reference>
<evidence type="ECO:0000313" key="6">
    <source>
        <dbReference type="Proteomes" id="UP000316242"/>
    </source>
</evidence>
<keyword evidence="1" id="KW-0479">Metal-binding</keyword>
<dbReference type="InterPro" id="IPR037274">
    <property type="entry name" value="Znf_CHY_sf"/>
</dbReference>
<dbReference type="PIRSF" id="PIRSF017292">
    <property type="entry name" value="UCP017292_Znf_CHY"/>
    <property type="match status" value="1"/>
</dbReference>
<evidence type="ECO:0000256" key="3">
    <source>
        <dbReference type="ARBA" id="ARBA00022833"/>
    </source>
</evidence>
<comment type="caution">
    <text evidence="5">The sequence shown here is derived from an EMBL/GenBank/DDBJ whole genome shotgun (WGS) entry which is preliminary data.</text>
</comment>
<dbReference type="SUPFAM" id="SSF161219">
    <property type="entry name" value="CHY zinc finger-like"/>
    <property type="match status" value="1"/>
</dbReference>
<keyword evidence="3" id="KW-0862">Zinc</keyword>
<gene>
    <name evidence="5" type="ORF">ANI01nite_31150</name>
</gene>
<accession>A0ABQ0RQ18</accession>
<sequence>MTAWENAAHQVALRGVRMDAHTRCAHYHSLIDVIALKHHCCGIYYPCHLCHGELAGHEATPWPADKFDEPAVLCGVCSTQLSPAQYLEADSCPNCQALFNPGCKAHRHLYFEADSGS</sequence>
<name>A0ABQ0RQ18_GLUNI</name>
<evidence type="ECO:0000313" key="5">
    <source>
        <dbReference type="EMBL" id="GEC13912.1"/>
    </source>
</evidence>
<dbReference type="EMBL" id="BJNE01000023">
    <property type="protein sequence ID" value="GEC13912.1"/>
    <property type="molecule type" value="Genomic_DNA"/>
</dbReference>
<feature type="domain" description="CHY-type" evidence="4">
    <location>
        <begin position="17"/>
        <end position="97"/>
    </location>
</feature>
<dbReference type="InterPro" id="IPR016694">
    <property type="entry name" value="UCP017292"/>
</dbReference>
<proteinExistence type="predicted"/>
<dbReference type="PROSITE" id="PS51266">
    <property type="entry name" value="ZF_CHY"/>
    <property type="match status" value="1"/>
</dbReference>
<dbReference type="Pfam" id="PF05495">
    <property type="entry name" value="zf-CHY"/>
    <property type="match status" value="1"/>
</dbReference>
<keyword evidence="6" id="KW-1185">Reference proteome</keyword>
<dbReference type="InterPro" id="IPR008913">
    <property type="entry name" value="Znf_CHY"/>
</dbReference>
<dbReference type="Proteomes" id="UP000316242">
    <property type="component" value="Unassembled WGS sequence"/>
</dbReference>
<dbReference type="RefSeq" id="WP_141359072.1">
    <property type="nucleotide sequence ID" value="NZ_BAAAWM010000001.1"/>
</dbReference>
<evidence type="ECO:0000256" key="2">
    <source>
        <dbReference type="ARBA" id="ARBA00022771"/>
    </source>
</evidence>
<protein>
    <recommendedName>
        <fullName evidence="4">CHY-type domain-containing protein</fullName>
    </recommendedName>
</protein>
<evidence type="ECO:0000256" key="1">
    <source>
        <dbReference type="ARBA" id="ARBA00022723"/>
    </source>
</evidence>
<evidence type="ECO:0000259" key="4">
    <source>
        <dbReference type="PROSITE" id="PS51266"/>
    </source>
</evidence>